<dbReference type="InterPro" id="IPR000595">
    <property type="entry name" value="cNMP-bd_dom"/>
</dbReference>
<dbReference type="Proteomes" id="UP001220022">
    <property type="component" value="Unassembled WGS sequence"/>
</dbReference>
<dbReference type="PROSITE" id="PS50042">
    <property type="entry name" value="CNMP_BINDING_3"/>
    <property type="match status" value="1"/>
</dbReference>
<evidence type="ECO:0000313" key="3">
    <source>
        <dbReference type="Proteomes" id="UP001220022"/>
    </source>
</evidence>
<gene>
    <name evidence="2" type="ORF">P2L57_07105</name>
</gene>
<evidence type="ECO:0000259" key="1">
    <source>
        <dbReference type="PROSITE" id="PS50042"/>
    </source>
</evidence>
<dbReference type="Gene3D" id="2.60.120.10">
    <property type="entry name" value="Jelly Rolls"/>
    <property type="match status" value="1"/>
</dbReference>
<name>A0ABT5YVE3_9ACTN</name>
<dbReference type="SUPFAM" id="SSF51182">
    <property type="entry name" value="RmlC-like cupins"/>
    <property type="match status" value="1"/>
</dbReference>
<dbReference type="CDD" id="cd02226">
    <property type="entry name" value="cupin_YdbB-like"/>
    <property type="match status" value="1"/>
</dbReference>
<dbReference type="Pfam" id="PF07883">
    <property type="entry name" value="Cupin_2"/>
    <property type="match status" value="1"/>
</dbReference>
<keyword evidence="3" id="KW-1185">Reference proteome</keyword>
<dbReference type="PANTHER" id="PTHR36114">
    <property type="entry name" value="16.7 KDA PROTEIN IN WHIE LOCUS"/>
    <property type="match status" value="1"/>
</dbReference>
<dbReference type="InterPro" id="IPR013096">
    <property type="entry name" value="Cupin_2"/>
</dbReference>
<dbReference type="RefSeq" id="WP_275810009.1">
    <property type="nucleotide sequence ID" value="NZ_BAAANM010000035.1"/>
</dbReference>
<dbReference type="InterPro" id="IPR052044">
    <property type="entry name" value="PKS_Associated_Protein"/>
</dbReference>
<protein>
    <submittedName>
        <fullName evidence="2">Cupin domain-containing protein</fullName>
    </submittedName>
</protein>
<comment type="caution">
    <text evidence="2">The sequence shown here is derived from an EMBL/GenBank/DDBJ whole genome shotgun (WGS) entry which is preliminary data.</text>
</comment>
<accession>A0ABT5YVE3</accession>
<dbReference type="PANTHER" id="PTHR36114:SF1">
    <property type="entry name" value="16.7 KDA PROTEIN IN WHIE LOCUS"/>
    <property type="match status" value="1"/>
</dbReference>
<organism evidence="2 3">
    <name type="scientific">Streptantibioticus ferralitis</name>
    <dbReference type="NCBI Taxonomy" id="236510"/>
    <lineage>
        <taxon>Bacteria</taxon>
        <taxon>Bacillati</taxon>
        <taxon>Actinomycetota</taxon>
        <taxon>Actinomycetes</taxon>
        <taxon>Kitasatosporales</taxon>
        <taxon>Streptomycetaceae</taxon>
        <taxon>Streptantibioticus</taxon>
    </lineage>
</organism>
<sequence>MARPDMSVNIAGKLAKVTEHWSPKTVLEVNGLEFKAVKVKGDFVWHNHPEGDELFLVVRGELTIDLKDRPSAVVRAGEMFVVPRGLYHKPYAAQECEILIMDPPGVVNTGEASSDLTADEEWF</sequence>
<proteinExistence type="predicted"/>
<dbReference type="InterPro" id="IPR011051">
    <property type="entry name" value="RmlC_Cupin_sf"/>
</dbReference>
<evidence type="ECO:0000313" key="2">
    <source>
        <dbReference type="EMBL" id="MDF2255500.1"/>
    </source>
</evidence>
<feature type="domain" description="Cyclic nucleotide-binding" evidence="1">
    <location>
        <begin position="29"/>
        <end position="93"/>
    </location>
</feature>
<dbReference type="EMBL" id="JARHTQ010000003">
    <property type="protein sequence ID" value="MDF2255500.1"/>
    <property type="molecule type" value="Genomic_DNA"/>
</dbReference>
<dbReference type="InterPro" id="IPR014710">
    <property type="entry name" value="RmlC-like_jellyroll"/>
</dbReference>
<reference evidence="2 3" key="1">
    <citation type="submission" date="2023-03" db="EMBL/GenBank/DDBJ databases">
        <title>Draft genome sequence of type strain Streptomyces ferralitis JCM 14344.</title>
        <authorList>
            <person name="Klaysubun C."/>
            <person name="Duangmal K."/>
        </authorList>
    </citation>
    <scope>NUCLEOTIDE SEQUENCE [LARGE SCALE GENOMIC DNA]</scope>
    <source>
        <strain evidence="2 3">JCM 14344</strain>
    </source>
</reference>